<protein>
    <submittedName>
        <fullName evidence="2">Uncharacterized protein</fullName>
    </submittedName>
</protein>
<organism evidence="2 3">
    <name type="scientific">Nostoc punctiforme NIES-2108</name>
    <dbReference type="NCBI Taxonomy" id="1356359"/>
    <lineage>
        <taxon>Bacteria</taxon>
        <taxon>Bacillati</taxon>
        <taxon>Cyanobacteriota</taxon>
        <taxon>Cyanophyceae</taxon>
        <taxon>Nostocales</taxon>
        <taxon>Nostocaceae</taxon>
        <taxon>Nostoc</taxon>
    </lineage>
</organism>
<gene>
    <name evidence="2" type="ORF">A6769_38440</name>
</gene>
<proteinExistence type="predicted"/>
<evidence type="ECO:0000313" key="3">
    <source>
        <dbReference type="Proteomes" id="UP000252085"/>
    </source>
</evidence>
<sequence length="88" mass="9923">MTDDVRFDDIYLRLNELTQDVTNLKIQAGTIGTSQTAIAQTMTLATGLASDMRQVKADIREMKSDLRNLNAGLEEVLRLLRQRNSPEE</sequence>
<dbReference type="EMBL" id="LXQE01000025">
    <property type="protein sequence ID" value="RCJ41986.1"/>
    <property type="molecule type" value="Genomic_DNA"/>
</dbReference>
<name>A0A367RZG7_NOSPU</name>
<evidence type="ECO:0000256" key="1">
    <source>
        <dbReference type="SAM" id="Coils"/>
    </source>
</evidence>
<dbReference type="AlphaFoldDB" id="A0A367RZG7"/>
<accession>A0A367RZG7</accession>
<keyword evidence="1" id="KW-0175">Coiled coil</keyword>
<evidence type="ECO:0000313" key="2">
    <source>
        <dbReference type="EMBL" id="RCJ41986.1"/>
    </source>
</evidence>
<dbReference type="Proteomes" id="UP000252085">
    <property type="component" value="Unassembled WGS sequence"/>
</dbReference>
<reference evidence="2 3" key="1">
    <citation type="submission" date="2016-04" db="EMBL/GenBank/DDBJ databases">
        <authorList>
            <person name="Evans L.H."/>
            <person name="Alamgir A."/>
            <person name="Owens N."/>
            <person name="Weber N.D."/>
            <person name="Virtaneva K."/>
            <person name="Barbian K."/>
            <person name="Babar A."/>
            <person name="Rosenke K."/>
        </authorList>
    </citation>
    <scope>NUCLEOTIDE SEQUENCE [LARGE SCALE GENOMIC DNA]</scope>
    <source>
        <strain evidence="2">NIES-2108</strain>
    </source>
</reference>
<comment type="caution">
    <text evidence="2">The sequence shown here is derived from an EMBL/GenBank/DDBJ whole genome shotgun (WGS) entry which is preliminary data.</text>
</comment>
<feature type="coiled-coil region" evidence="1">
    <location>
        <begin position="52"/>
        <end position="83"/>
    </location>
</feature>